<proteinExistence type="predicted"/>
<protein>
    <recommendedName>
        <fullName evidence="1">HAT C-terminal dimerisation domain-containing protein</fullName>
    </recommendedName>
</protein>
<dbReference type="Pfam" id="PF05699">
    <property type="entry name" value="Dimer_Tnp_hAT"/>
    <property type="match status" value="1"/>
</dbReference>
<organism evidence="3">
    <name type="scientific">Caenorhabditis remanei</name>
    <name type="common">Caenorhabditis vulgaris</name>
    <dbReference type="NCBI Taxonomy" id="31234"/>
    <lineage>
        <taxon>Eukaryota</taxon>
        <taxon>Metazoa</taxon>
        <taxon>Ecdysozoa</taxon>
        <taxon>Nematoda</taxon>
        <taxon>Chromadorea</taxon>
        <taxon>Rhabditida</taxon>
        <taxon>Rhabditina</taxon>
        <taxon>Rhabditomorpha</taxon>
        <taxon>Rhabditoidea</taxon>
        <taxon>Rhabditidae</taxon>
        <taxon>Peloderinae</taxon>
        <taxon>Caenorhabditis</taxon>
    </lineage>
</organism>
<dbReference type="STRING" id="31234.E3NCC7"/>
<evidence type="ECO:0000259" key="1">
    <source>
        <dbReference type="Pfam" id="PF05699"/>
    </source>
</evidence>
<dbReference type="Proteomes" id="UP000008281">
    <property type="component" value="Unassembled WGS sequence"/>
</dbReference>
<dbReference type="InterPro" id="IPR008906">
    <property type="entry name" value="HATC_C_dom"/>
</dbReference>
<reference evidence="2" key="1">
    <citation type="submission" date="2007-07" db="EMBL/GenBank/DDBJ databases">
        <title>PCAP assembly of the Caenorhabditis remanei genome.</title>
        <authorList>
            <consortium name="The Caenorhabditis remanei Sequencing Consortium"/>
            <person name="Wilson R.K."/>
        </authorList>
    </citation>
    <scope>NUCLEOTIDE SEQUENCE [LARGE SCALE GENOMIC DNA]</scope>
    <source>
        <strain evidence="2">PB4641</strain>
    </source>
</reference>
<dbReference type="EMBL" id="DS268595">
    <property type="protein sequence ID" value="EFO92738.1"/>
    <property type="molecule type" value="Genomic_DNA"/>
</dbReference>
<dbReference type="InParanoid" id="E3NCC7"/>
<dbReference type="GO" id="GO:0046983">
    <property type="term" value="F:protein dimerization activity"/>
    <property type="evidence" value="ECO:0007669"/>
    <property type="project" value="InterPro"/>
</dbReference>
<evidence type="ECO:0000313" key="2">
    <source>
        <dbReference type="EMBL" id="EFO92738.1"/>
    </source>
</evidence>
<feature type="domain" description="HAT C-terminal dimerisation" evidence="1">
    <location>
        <begin position="13"/>
        <end position="44"/>
    </location>
</feature>
<dbReference type="OrthoDB" id="1607513at2759"/>
<accession>E3NCC7</accession>
<dbReference type="AlphaFoldDB" id="E3NCC7"/>
<name>E3NCC7_CAERE</name>
<sequence length="83" mass="9463">MQQFLISLSHSNSFRDVATFWSATGQSQFPMLSTMARRVLCTPAVAPTTRFDARCASVSPDQLHTFLMLRSMFDCEKEEEPRD</sequence>
<keyword evidence="3" id="KW-1185">Reference proteome</keyword>
<evidence type="ECO:0000313" key="3">
    <source>
        <dbReference type="Proteomes" id="UP000008281"/>
    </source>
</evidence>
<dbReference type="HOGENOM" id="CLU_2544760_0_0_1"/>
<gene>
    <name evidence="2" type="ORF">CRE_20541</name>
</gene>